<evidence type="ECO:0000256" key="1">
    <source>
        <dbReference type="SAM" id="SignalP"/>
    </source>
</evidence>
<keyword evidence="1" id="KW-0732">Signal</keyword>
<reference evidence="3" key="1">
    <citation type="journal article" date="2019" name="Int. J. Syst. Evol. Microbiol.">
        <title>The Global Catalogue of Microorganisms (GCM) 10K type strain sequencing project: providing services to taxonomists for standard genome sequencing and annotation.</title>
        <authorList>
            <consortium name="The Broad Institute Genomics Platform"/>
            <consortium name="The Broad Institute Genome Sequencing Center for Infectious Disease"/>
            <person name="Wu L."/>
            <person name="Ma J."/>
        </authorList>
    </citation>
    <scope>NUCLEOTIDE SEQUENCE [LARGE SCALE GENOMIC DNA]</scope>
    <source>
        <strain evidence="3">JCM 16908</strain>
    </source>
</reference>
<proteinExistence type="predicted"/>
<name>A0ABP7J3F1_9ACTN</name>
<comment type="caution">
    <text evidence="2">The sequence shown here is derived from an EMBL/GenBank/DDBJ whole genome shotgun (WGS) entry which is preliminary data.</text>
</comment>
<dbReference type="Proteomes" id="UP001500888">
    <property type="component" value="Unassembled WGS sequence"/>
</dbReference>
<feature type="signal peptide" evidence="1">
    <location>
        <begin position="1"/>
        <end position="29"/>
    </location>
</feature>
<evidence type="ECO:0000313" key="3">
    <source>
        <dbReference type="Proteomes" id="UP001500888"/>
    </source>
</evidence>
<evidence type="ECO:0000313" key="2">
    <source>
        <dbReference type="EMBL" id="GAA3832906.1"/>
    </source>
</evidence>
<feature type="chain" id="PRO_5046926084" evidence="1">
    <location>
        <begin position="30"/>
        <end position="149"/>
    </location>
</feature>
<keyword evidence="3" id="KW-1185">Reference proteome</keyword>
<accession>A0ABP7J3F1</accession>
<dbReference type="RefSeq" id="WP_344948395.1">
    <property type="nucleotide sequence ID" value="NZ_BAAAZR010000032.1"/>
</dbReference>
<protein>
    <submittedName>
        <fullName evidence="2">Uncharacterized protein</fullName>
    </submittedName>
</protein>
<sequence length="149" mass="15555">MRKVFRWAGAPLIGMALAGTLLPAASASASVAPAPVAAATTTTYEIDLISLTCNKKQDSVGKDEPQLFIDGVSKFGPGSMGKGDMVVLTGTHQFTGTATMELFDVDPGNDDFLGSVTVSSAESGQGVQVETFDHLNHAEYTILYEVNPA</sequence>
<gene>
    <name evidence="2" type="ORF">GCM10022226_62680</name>
</gene>
<organism evidence="2 3">
    <name type="scientific">Sphaerisporangium flaviroseum</name>
    <dbReference type="NCBI Taxonomy" id="509199"/>
    <lineage>
        <taxon>Bacteria</taxon>
        <taxon>Bacillati</taxon>
        <taxon>Actinomycetota</taxon>
        <taxon>Actinomycetes</taxon>
        <taxon>Streptosporangiales</taxon>
        <taxon>Streptosporangiaceae</taxon>
        <taxon>Sphaerisporangium</taxon>
    </lineage>
</organism>
<dbReference type="EMBL" id="BAAAZR010000032">
    <property type="protein sequence ID" value="GAA3832906.1"/>
    <property type="molecule type" value="Genomic_DNA"/>
</dbReference>